<keyword evidence="1" id="KW-0805">Transcription regulation</keyword>
<dbReference type="PROSITE" id="PS50949">
    <property type="entry name" value="HTH_GNTR"/>
    <property type="match status" value="1"/>
</dbReference>
<organism evidence="5 6">
    <name type="scientific">Planococcus massiliensis</name>
    <dbReference type="NCBI Taxonomy" id="1499687"/>
    <lineage>
        <taxon>Bacteria</taxon>
        <taxon>Bacillati</taxon>
        <taxon>Bacillota</taxon>
        <taxon>Bacilli</taxon>
        <taxon>Bacillales</taxon>
        <taxon>Caryophanaceae</taxon>
        <taxon>Planococcus</taxon>
    </lineage>
</organism>
<dbReference type="GO" id="GO:0003700">
    <property type="term" value="F:DNA-binding transcription factor activity"/>
    <property type="evidence" value="ECO:0007669"/>
    <property type="project" value="InterPro"/>
</dbReference>
<reference evidence="5 6" key="1">
    <citation type="submission" date="2014-09" db="EMBL/GenBank/DDBJ databases">
        <authorList>
            <person name="Urmite Genomes Urmite Genomes"/>
        </authorList>
    </citation>
    <scope>NUCLEOTIDE SEQUENCE [LARGE SCALE GENOMIC DNA]</scope>
    <source>
        <strain evidence="5 6">ES2</strain>
    </source>
</reference>
<dbReference type="Gene3D" id="1.10.10.10">
    <property type="entry name" value="Winged helix-like DNA-binding domain superfamily/Winged helix DNA-binding domain"/>
    <property type="match status" value="1"/>
</dbReference>
<dbReference type="SMART" id="SM00345">
    <property type="entry name" value="HTH_GNTR"/>
    <property type="match status" value="1"/>
</dbReference>
<dbReference type="AlphaFoldDB" id="A0A098EHU3"/>
<protein>
    <submittedName>
        <fullName evidence="5">Putative HTH-type transcriptional regulator YdfH</fullName>
    </submittedName>
</protein>
<name>A0A098EHU3_9BACL</name>
<dbReference type="PANTHER" id="PTHR43537:SF6">
    <property type="entry name" value="HTH-TYPE TRANSCRIPTIONAL REPRESSOR RSPR"/>
    <property type="match status" value="1"/>
</dbReference>
<dbReference type="Gene3D" id="1.20.120.530">
    <property type="entry name" value="GntR ligand-binding domain-like"/>
    <property type="match status" value="1"/>
</dbReference>
<keyword evidence="6" id="KW-1185">Reference proteome</keyword>
<dbReference type="RefSeq" id="WP_309296769.1">
    <property type="nucleotide sequence ID" value="NZ_CCXS01000001.1"/>
</dbReference>
<proteinExistence type="predicted"/>
<evidence type="ECO:0000256" key="2">
    <source>
        <dbReference type="ARBA" id="ARBA00023125"/>
    </source>
</evidence>
<dbReference type="InterPro" id="IPR036390">
    <property type="entry name" value="WH_DNA-bd_sf"/>
</dbReference>
<evidence type="ECO:0000313" key="5">
    <source>
        <dbReference type="EMBL" id="CEG21355.1"/>
    </source>
</evidence>
<dbReference type="Pfam" id="PF00392">
    <property type="entry name" value="GntR"/>
    <property type="match status" value="1"/>
</dbReference>
<evidence type="ECO:0000256" key="3">
    <source>
        <dbReference type="ARBA" id="ARBA00023163"/>
    </source>
</evidence>
<keyword evidence="2" id="KW-0238">DNA-binding</keyword>
<dbReference type="SMART" id="SM00895">
    <property type="entry name" value="FCD"/>
    <property type="match status" value="1"/>
</dbReference>
<dbReference type="SUPFAM" id="SSF46785">
    <property type="entry name" value="Winged helix' DNA-binding domain"/>
    <property type="match status" value="1"/>
</dbReference>
<evidence type="ECO:0000313" key="6">
    <source>
        <dbReference type="Proteomes" id="UP000043699"/>
    </source>
</evidence>
<evidence type="ECO:0000259" key="4">
    <source>
        <dbReference type="PROSITE" id="PS50949"/>
    </source>
</evidence>
<dbReference type="EMBL" id="CCXS01000001">
    <property type="protein sequence ID" value="CEG21355.1"/>
    <property type="molecule type" value="Genomic_DNA"/>
</dbReference>
<dbReference type="InterPro" id="IPR000524">
    <property type="entry name" value="Tscrpt_reg_HTH_GntR"/>
</dbReference>
<dbReference type="SUPFAM" id="SSF48008">
    <property type="entry name" value="GntR ligand-binding domain-like"/>
    <property type="match status" value="1"/>
</dbReference>
<dbReference type="Proteomes" id="UP000043699">
    <property type="component" value="Unassembled WGS sequence"/>
</dbReference>
<evidence type="ECO:0000256" key="1">
    <source>
        <dbReference type="ARBA" id="ARBA00023015"/>
    </source>
</evidence>
<dbReference type="InterPro" id="IPR011711">
    <property type="entry name" value="GntR_C"/>
</dbReference>
<dbReference type="CDD" id="cd07377">
    <property type="entry name" value="WHTH_GntR"/>
    <property type="match status" value="1"/>
</dbReference>
<dbReference type="GO" id="GO:0003677">
    <property type="term" value="F:DNA binding"/>
    <property type="evidence" value="ECO:0007669"/>
    <property type="project" value="UniProtKB-KW"/>
</dbReference>
<accession>A0A098EHU3</accession>
<dbReference type="InterPro" id="IPR036388">
    <property type="entry name" value="WH-like_DNA-bd_sf"/>
</dbReference>
<dbReference type="InterPro" id="IPR008920">
    <property type="entry name" value="TF_FadR/GntR_C"/>
</dbReference>
<feature type="domain" description="HTH gntR-type" evidence="4">
    <location>
        <begin position="13"/>
        <end position="80"/>
    </location>
</feature>
<keyword evidence="3" id="KW-0804">Transcription</keyword>
<dbReference type="Pfam" id="PF07729">
    <property type="entry name" value="FCD"/>
    <property type="match status" value="1"/>
</dbReference>
<dbReference type="STRING" id="1499687.BN1080_00264"/>
<sequence length="229" mass="26996">MLNIDSTKKIKSFSTKDYVYEILRENIISLAIEPGQQISEKEISDLLQVSRTPVREAFVKLAQEELLEVFPQRGTKIALIDLYHVEEARFIREHLERATVRVACEDFPEEKLKDLEANLQLQKKCVAEKNFTRLFELDEEFHKIIAEGSGKERIWALIQQMNAHLNRIRMLSLAANYNWELILSQHEKIFTAIKEKNADLGEKAMEEHLKKLLFEQEKLKSEYQQYFKQ</sequence>
<gene>
    <name evidence="5" type="primary">ydfH_1</name>
    <name evidence="5" type="ORF">BN1080_00264</name>
</gene>
<dbReference type="PANTHER" id="PTHR43537">
    <property type="entry name" value="TRANSCRIPTIONAL REGULATOR, GNTR FAMILY"/>
    <property type="match status" value="1"/>
</dbReference>